<proteinExistence type="predicted"/>
<keyword evidence="2" id="KW-1185">Reference proteome</keyword>
<sequence>MVSFLNNMKENTIIKNPLTVISIFAGLAEVAGTAVLPFVSEANQNTYIWFLIIFPILLVVLFFITLNFNPKVLYAPSDFRDENNYMDLFRPSSTVERKEKLDEEIKETTIEEESKKVPKDIRELSLSREKGLSNYYDQNYIFKVLTENPRSRYILAESLVIERLSQELQLPARREVALKNSRFIFDAVFEDKRGPVLVEVKYISNKRAYHHVIKQTLMRLKDAIVNMPDSMRQNAKLILAIAHELHPDEAKLMESKMKEMLSDFPIPVEIKLYQLAELITNKQ</sequence>
<evidence type="ECO:0000313" key="1">
    <source>
        <dbReference type="EMBL" id="AMM42002.1"/>
    </source>
</evidence>
<dbReference type="KEGG" id="daw:HS1_002216"/>
<dbReference type="AlphaFoldDB" id="A0A7U4QMC1"/>
<protein>
    <submittedName>
        <fullName evidence="1">Uncharacterized protein</fullName>
    </submittedName>
</protein>
<gene>
    <name evidence="1" type="ORF">HS1_002216</name>
</gene>
<organism evidence="1 2">
    <name type="scientific">Desulfofervidus auxilii</name>
    <dbReference type="NCBI Taxonomy" id="1621989"/>
    <lineage>
        <taxon>Bacteria</taxon>
        <taxon>Pseudomonadati</taxon>
        <taxon>Thermodesulfobacteriota</taxon>
        <taxon>Candidatus Desulfofervidia</taxon>
        <taxon>Candidatus Desulfofervidales</taxon>
        <taxon>Candidatus Desulfofervidaceae</taxon>
        <taxon>Candidatus Desulfofervidus</taxon>
    </lineage>
</organism>
<name>A0A7U4QMC1_DESA2</name>
<dbReference type="RefSeq" id="WP_066065422.1">
    <property type="nucleotide sequence ID" value="NZ_CP013015.1"/>
</dbReference>
<dbReference type="Proteomes" id="UP000070560">
    <property type="component" value="Chromosome"/>
</dbReference>
<dbReference type="OrthoDB" id="9180348at2"/>
<dbReference type="EMBL" id="CP013015">
    <property type="protein sequence ID" value="AMM42002.1"/>
    <property type="molecule type" value="Genomic_DNA"/>
</dbReference>
<evidence type="ECO:0000313" key="2">
    <source>
        <dbReference type="Proteomes" id="UP000070560"/>
    </source>
</evidence>
<accession>A0A7U4QMC1</accession>
<reference evidence="1 2" key="1">
    <citation type="submission" date="2015-10" db="EMBL/GenBank/DDBJ databases">
        <title>Candidatus Desulfofervidus auxilii, a hydrogenotrophic sulfate-reducing bacterium involved in the thermophilic anaerobic oxidation of methane.</title>
        <authorList>
            <person name="Krukenberg V."/>
            <person name="Richter M."/>
            <person name="Wegener G."/>
        </authorList>
    </citation>
    <scope>NUCLEOTIDE SEQUENCE [LARGE SCALE GENOMIC DNA]</scope>
    <source>
        <strain evidence="1 2">HS1</strain>
    </source>
</reference>